<dbReference type="Proteomes" id="UP001152607">
    <property type="component" value="Unassembled WGS sequence"/>
</dbReference>
<keyword evidence="1" id="KW-1133">Transmembrane helix</keyword>
<organism evidence="2 3">
    <name type="scientific">Periconia digitata</name>
    <dbReference type="NCBI Taxonomy" id="1303443"/>
    <lineage>
        <taxon>Eukaryota</taxon>
        <taxon>Fungi</taxon>
        <taxon>Dikarya</taxon>
        <taxon>Ascomycota</taxon>
        <taxon>Pezizomycotina</taxon>
        <taxon>Dothideomycetes</taxon>
        <taxon>Pleosporomycetidae</taxon>
        <taxon>Pleosporales</taxon>
        <taxon>Massarineae</taxon>
        <taxon>Periconiaceae</taxon>
        <taxon>Periconia</taxon>
    </lineage>
</organism>
<gene>
    <name evidence="2" type="ORF">PDIGIT_LOCUS5843</name>
</gene>
<keyword evidence="3" id="KW-1185">Reference proteome</keyword>
<name>A0A9W4UAQ7_9PLEO</name>
<protein>
    <submittedName>
        <fullName evidence="2">Uncharacterized protein</fullName>
    </submittedName>
</protein>
<keyword evidence="1" id="KW-0812">Transmembrane</keyword>
<evidence type="ECO:0000256" key="1">
    <source>
        <dbReference type="SAM" id="Phobius"/>
    </source>
</evidence>
<evidence type="ECO:0000313" key="2">
    <source>
        <dbReference type="EMBL" id="CAI6332813.1"/>
    </source>
</evidence>
<dbReference type="EMBL" id="CAOQHR010000003">
    <property type="protein sequence ID" value="CAI6332813.1"/>
    <property type="molecule type" value="Genomic_DNA"/>
</dbReference>
<sequence>MRYATALHWVAGSMSWGCGTFLCALCFRLCVIAGRDDGIAEHERQLVGHSVNPFNTNSRRPIAIFALESLNNSKYCHPRAHNLRSRVSRC</sequence>
<dbReference type="AlphaFoldDB" id="A0A9W4UAQ7"/>
<feature type="transmembrane region" description="Helical" evidence="1">
    <location>
        <begin position="6"/>
        <end position="27"/>
    </location>
</feature>
<proteinExistence type="predicted"/>
<evidence type="ECO:0000313" key="3">
    <source>
        <dbReference type="Proteomes" id="UP001152607"/>
    </source>
</evidence>
<keyword evidence="1" id="KW-0472">Membrane</keyword>
<accession>A0A9W4UAQ7</accession>
<comment type="caution">
    <text evidence="2">The sequence shown here is derived from an EMBL/GenBank/DDBJ whole genome shotgun (WGS) entry which is preliminary data.</text>
</comment>
<reference evidence="2" key="1">
    <citation type="submission" date="2023-01" db="EMBL/GenBank/DDBJ databases">
        <authorList>
            <person name="Van Ghelder C."/>
            <person name="Rancurel C."/>
        </authorList>
    </citation>
    <scope>NUCLEOTIDE SEQUENCE</scope>
    <source>
        <strain evidence="2">CNCM I-4278</strain>
    </source>
</reference>